<gene>
    <name evidence="2" type="ORF">E2C01_096595</name>
</gene>
<organism evidence="2 3">
    <name type="scientific">Portunus trituberculatus</name>
    <name type="common">Swimming crab</name>
    <name type="synonym">Neptunus trituberculatus</name>
    <dbReference type="NCBI Taxonomy" id="210409"/>
    <lineage>
        <taxon>Eukaryota</taxon>
        <taxon>Metazoa</taxon>
        <taxon>Ecdysozoa</taxon>
        <taxon>Arthropoda</taxon>
        <taxon>Crustacea</taxon>
        <taxon>Multicrustacea</taxon>
        <taxon>Malacostraca</taxon>
        <taxon>Eumalacostraca</taxon>
        <taxon>Eucarida</taxon>
        <taxon>Decapoda</taxon>
        <taxon>Pleocyemata</taxon>
        <taxon>Brachyura</taxon>
        <taxon>Eubrachyura</taxon>
        <taxon>Portunoidea</taxon>
        <taxon>Portunidae</taxon>
        <taxon>Portuninae</taxon>
        <taxon>Portunus</taxon>
    </lineage>
</organism>
<protein>
    <submittedName>
        <fullName evidence="2">Uncharacterized protein</fullName>
    </submittedName>
</protein>
<dbReference type="AlphaFoldDB" id="A0A5B7JYC0"/>
<comment type="caution">
    <text evidence="2">The sequence shown here is derived from an EMBL/GenBank/DDBJ whole genome shotgun (WGS) entry which is preliminary data.</text>
</comment>
<keyword evidence="3" id="KW-1185">Reference proteome</keyword>
<reference evidence="2 3" key="1">
    <citation type="submission" date="2019-05" db="EMBL/GenBank/DDBJ databases">
        <title>Another draft genome of Portunus trituberculatus and its Hox gene families provides insights of decapod evolution.</title>
        <authorList>
            <person name="Jeong J.-H."/>
            <person name="Song I."/>
            <person name="Kim S."/>
            <person name="Choi T."/>
            <person name="Kim D."/>
            <person name="Ryu S."/>
            <person name="Kim W."/>
        </authorList>
    </citation>
    <scope>NUCLEOTIDE SEQUENCE [LARGE SCALE GENOMIC DNA]</scope>
    <source>
        <tissue evidence="2">Muscle</tissue>
    </source>
</reference>
<feature type="region of interest" description="Disordered" evidence="1">
    <location>
        <begin position="150"/>
        <end position="174"/>
    </location>
</feature>
<accession>A0A5B7JYC0</accession>
<evidence type="ECO:0000313" key="3">
    <source>
        <dbReference type="Proteomes" id="UP000324222"/>
    </source>
</evidence>
<name>A0A5B7JYC0_PORTR</name>
<evidence type="ECO:0000256" key="1">
    <source>
        <dbReference type="SAM" id="MobiDB-lite"/>
    </source>
</evidence>
<proteinExistence type="predicted"/>
<dbReference type="EMBL" id="VSRR010125699">
    <property type="protein sequence ID" value="MPD01083.1"/>
    <property type="molecule type" value="Genomic_DNA"/>
</dbReference>
<sequence length="174" mass="19288">MAVLGSRGAWTSFVDVRQGMEVYTRLSPSRHPATAPKSPSSPAWPFLTAPHSYQACVPRHQQTCGSSRSPRRHLPYQTTATWPSRLCSALVAVPPDKLITDNHFLNVICYILSLYHPRPFCPSVPITYVDLFRVLPTICPPSQTLPTLSVRSGPLTGYRDTGRDKGPRGSLNLY</sequence>
<evidence type="ECO:0000313" key="2">
    <source>
        <dbReference type="EMBL" id="MPD01083.1"/>
    </source>
</evidence>
<dbReference type="Proteomes" id="UP000324222">
    <property type="component" value="Unassembled WGS sequence"/>
</dbReference>